<dbReference type="GO" id="GO:0005509">
    <property type="term" value="F:calcium ion binding"/>
    <property type="evidence" value="ECO:0007669"/>
    <property type="project" value="TreeGrafter"/>
</dbReference>
<keyword evidence="3" id="KW-0812">Transmembrane</keyword>
<dbReference type="PANTHER" id="PTHR10024">
    <property type="entry name" value="SYNAPTOTAGMIN"/>
    <property type="match status" value="1"/>
</dbReference>
<dbReference type="Proteomes" id="UP000694925">
    <property type="component" value="Unplaced"/>
</dbReference>
<organism evidence="5 6">
    <name type="scientific">Ceratina calcarata</name>
    <dbReference type="NCBI Taxonomy" id="156304"/>
    <lineage>
        <taxon>Eukaryota</taxon>
        <taxon>Metazoa</taxon>
        <taxon>Ecdysozoa</taxon>
        <taxon>Arthropoda</taxon>
        <taxon>Hexapoda</taxon>
        <taxon>Insecta</taxon>
        <taxon>Pterygota</taxon>
        <taxon>Neoptera</taxon>
        <taxon>Endopterygota</taxon>
        <taxon>Hymenoptera</taxon>
        <taxon>Apocrita</taxon>
        <taxon>Aculeata</taxon>
        <taxon>Apoidea</taxon>
        <taxon>Anthophila</taxon>
        <taxon>Apidae</taxon>
        <taxon>Ceratina</taxon>
        <taxon>Zadontomerus</taxon>
    </lineage>
</organism>
<feature type="transmembrane region" description="Helical" evidence="3">
    <location>
        <begin position="6"/>
        <end position="29"/>
    </location>
</feature>
<evidence type="ECO:0000256" key="2">
    <source>
        <dbReference type="SAM" id="MobiDB-lite"/>
    </source>
</evidence>
<dbReference type="GO" id="GO:0001786">
    <property type="term" value="F:phosphatidylserine binding"/>
    <property type="evidence" value="ECO:0007669"/>
    <property type="project" value="TreeGrafter"/>
</dbReference>
<feature type="compositionally biased region" description="Low complexity" evidence="2">
    <location>
        <begin position="184"/>
        <end position="196"/>
    </location>
</feature>
<dbReference type="GeneID" id="108632625"/>
<evidence type="ECO:0000259" key="4">
    <source>
        <dbReference type="PROSITE" id="PS50004"/>
    </source>
</evidence>
<feature type="domain" description="C2" evidence="4">
    <location>
        <begin position="360"/>
        <end position="492"/>
    </location>
</feature>
<feature type="compositionally biased region" description="Gly residues" evidence="2">
    <location>
        <begin position="118"/>
        <end position="128"/>
    </location>
</feature>
<feature type="compositionally biased region" description="Basic and acidic residues" evidence="2">
    <location>
        <begin position="171"/>
        <end position="180"/>
    </location>
</feature>
<dbReference type="SUPFAM" id="SSF49562">
    <property type="entry name" value="C2 domain (Calcium/lipid-binding domain, CaLB)"/>
    <property type="match status" value="2"/>
</dbReference>
<dbReference type="GO" id="GO:0005886">
    <property type="term" value="C:plasma membrane"/>
    <property type="evidence" value="ECO:0007669"/>
    <property type="project" value="TreeGrafter"/>
</dbReference>
<dbReference type="GO" id="GO:0000149">
    <property type="term" value="F:SNARE binding"/>
    <property type="evidence" value="ECO:0007669"/>
    <property type="project" value="TreeGrafter"/>
</dbReference>
<dbReference type="Gene3D" id="2.60.40.150">
    <property type="entry name" value="C2 domain"/>
    <property type="match status" value="2"/>
</dbReference>
<feature type="compositionally biased region" description="Basic and acidic residues" evidence="2">
    <location>
        <begin position="43"/>
        <end position="55"/>
    </location>
</feature>
<dbReference type="AlphaFoldDB" id="A0AAJ7WHJ7"/>
<evidence type="ECO:0000313" key="5">
    <source>
        <dbReference type="Proteomes" id="UP000694925"/>
    </source>
</evidence>
<keyword evidence="1" id="KW-0677">Repeat</keyword>
<dbReference type="CDD" id="cd00276">
    <property type="entry name" value="C2B_Synaptotagmin"/>
    <property type="match status" value="1"/>
</dbReference>
<dbReference type="CTD" id="39630"/>
<dbReference type="GO" id="GO:0017156">
    <property type="term" value="P:calcium-ion regulated exocytosis"/>
    <property type="evidence" value="ECO:0007669"/>
    <property type="project" value="TreeGrafter"/>
</dbReference>
<proteinExistence type="predicted"/>
<dbReference type="InterPro" id="IPR001565">
    <property type="entry name" value="Synaptotagmin"/>
</dbReference>
<name>A0AAJ7WHJ7_9HYME</name>
<feature type="region of interest" description="Disordered" evidence="2">
    <location>
        <begin position="110"/>
        <end position="211"/>
    </location>
</feature>
<dbReference type="PRINTS" id="PR00399">
    <property type="entry name" value="SYNAPTOTAGMN"/>
</dbReference>
<evidence type="ECO:0000256" key="1">
    <source>
        <dbReference type="ARBA" id="ARBA00022737"/>
    </source>
</evidence>
<dbReference type="GO" id="GO:0070382">
    <property type="term" value="C:exocytic vesicle"/>
    <property type="evidence" value="ECO:0007669"/>
    <property type="project" value="TreeGrafter"/>
</dbReference>
<feature type="compositionally biased region" description="Low complexity" evidence="2">
    <location>
        <begin position="138"/>
        <end position="161"/>
    </location>
</feature>
<dbReference type="PANTHER" id="PTHR10024:SF378">
    <property type="entry name" value="SYNAPTOTAGMIN BETA, ISOFORM D"/>
    <property type="match status" value="1"/>
</dbReference>
<dbReference type="GO" id="GO:0030276">
    <property type="term" value="F:clathrin binding"/>
    <property type="evidence" value="ECO:0007669"/>
    <property type="project" value="TreeGrafter"/>
</dbReference>
<dbReference type="Pfam" id="PF00168">
    <property type="entry name" value="C2"/>
    <property type="match status" value="2"/>
</dbReference>
<evidence type="ECO:0000256" key="3">
    <source>
        <dbReference type="SAM" id="Phobius"/>
    </source>
</evidence>
<evidence type="ECO:0000313" key="6">
    <source>
        <dbReference type="RefSeq" id="XP_026675598.1"/>
    </source>
</evidence>
<feature type="domain" description="C2" evidence="4">
    <location>
        <begin position="229"/>
        <end position="352"/>
    </location>
</feature>
<dbReference type="FunFam" id="2.60.40.150:FF:000179">
    <property type="entry name" value="synaptotagmin-5 isoform X2"/>
    <property type="match status" value="1"/>
</dbReference>
<dbReference type="PROSITE" id="PS50004">
    <property type="entry name" value="C2"/>
    <property type="match status" value="2"/>
</dbReference>
<dbReference type="RefSeq" id="XP_026675598.1">
    <property type="nucleotide sequence ID" value="XM_026819797.1"/>
</dbReference>
<keyword evidence="5" id="KW-1185">Reference proteome</keyword>
<dbReference type="InterPro" id="IPR035892">
    <property type="entry name" value="C2_domain_sf"/>
</dbReference>
<dbReference type="InterPro" id="IPR000008">
    <property type="entry name" value="C2_dom"/>
</dbReference>
<feature type="region of interest" description="Disordered" evidence="2">
    <location>
        <begin position="39"/>
        <end position="65"/>
    </location>
</feature>
<protein>
    <submittedName>
        <fullName evidence="6">Synaptotagmin-5 isoform X3</fullName>
    </submittedName>
</protein>
<keyword evidence="3" id="KW-0472">Membrane</keyword>
<sequence length="509" mass="56156">MVSSAVFGAAAGTGLALVVAMTIVVYRYYAGNRKGKYWSNLDRWPDPPGTKKPDDPQQSQGNLSSSQVLNCWRKQQKNYYAVQIGEFNVAKEQHAVQPCSSVVVESVGGLPHQSRSYPGGGGGSGSSGNTGRLFTRNSSVSSQSSLEGASGPSSSQPRCSSTQMRSYGADGRYHHYRDPLHTASSYPPSKSSSESGPLPPASPLGSIQPDLYQRRDGPIYLKTNGNGKSLGRLHLRFKYDFDRSDLHVHLIEAHDLAGSDQGGFNDPYVKLTLSPEVDMRKRQTQIHRNEVNPFFDQQFKFPVSIDELQDRILVLQVLDYDRFSRNDVVGSVKVPLHILRLDSPTSTEEVWGEIERERKPPEQIQEVLLSLSYLPSAERLTVLILKARNLFPPQKEKETLDPYVKVNLLCGEKKVKKKRTAIRKATTSPVWNEAMSFNIPASSLASSAIEVCVMDSTNDFIGGREIIGCCIVGPATGAGLDGSGSQGREHWLHMTQSPRKTIAMWHTLH</sequence>
<dbReference type="PRINTS" id="PR00360">
    <property type="entry name" value="C2DOMAIN"/>
</dbReference>
<gene>
    <name evidence="6" type="primary">LOC108632625</name>
</gene>
<dbReference type="GO" id="GO:0005544">
    <property type="term" value="F:calcium-dependent phospholipid binding"/>
    <property type="evidence" value="ECO:0007669"/>
    <property type="project" value="TreeGrafter"/>
</dbReference>
<accession>A0AAJ7WHJ7</accession>
<reference evidence="6" key="1">
    <citation type="submission" date="2025-08" db="UniProtKB">
        <authorList>
            <consortium name="RefSeq"/>
        </authorList>
    </citation>
    <scope>IDENTIFICATION</scope>
    <source>
        <tissue evidence="6">Whole body</tissue>
    </source>
</reference>
<keyword evidence="3" id="KW-1133">Transmembrane helix</keyword>
<dbReference type="SMART" id="SM00239">
    <property type="entry name" value="C2"/>
    <property type="match status" value="2"/>
</dbReference>